<dbReference type="RefSeq" id="WP_373888558.1">
    <property type="nucleotide sequence ID" value="NZ_WHJF01000060.1"/>
</dbReference>
<protein>
    <submittedName>
        <fullName evidence="4">TetR family transcriptional regulator</fullName>
    </submittedName>
</protein>
<dbReference type="InterPro" id="IPR050109">
    <property type="entry name" value="HTH-type_TetR-like_transc_reg"/>
</dbReference>
<dbReference type="InterPro" id="IPR001647">
    <property type="entry name" value="HTH_TetR"/>
</dbReference>
<dbReference type="Gene3D" id="1.10.357.10">
    <property type="entry name" value="Tetracycline Repressor, domain 2"/>
    <property type="match status" value="1"/>
</dbReference>
<evidence type="ECO:0000256" key="1">
    <source>
        <dbReference type="ARBA" id="ARBA00023125"/>
    </source>
</evidence>
<dbReference type="PRINTS" id="PR00455">
    <property type="entry name" value="HTHTETR"/>
</dbReference>
<dbReference type="Proteomes" id="UP000610594">
    <property type="component" value="Unassembled WGS sequence"/>
</dbReference>
<dbReference type="InterPro" id="IPR009057">
    <property type="entry name" value="Homeodomain-like_sf"/>
</dbReference>
<dbReference type="PANTHER" id="PTHR30055">
    <property type="entry name" value="HTH-TYPE TRANSCRIPTIONAL REGULATOR RUTR"/>
    <property type="match status" value="1"/>
</dbReference>
<gene>
    <name evidence="4" type="ORF">F1735_20650</name>
</gene>
<dbReference type="Pfam" id="PF00440">
    <property type="entry name" value="TetR_N"/>
    <property type="match status" value="1"/>
</dbReference>
<sequence length="89" mass="9557">MKPCCSSALIIACTLGDETRNKRSTSRSALGRPVDADRRAARRRQIINGARGVFAREGFHVASTVEISAEAGVSGANLYQYSATKDDLI</sequence>
<feature type="DNA-binding region" description="H-T-H motif" evidence="2">
    <location>
        <begin position="63"/>
        <end position="82"/>
    </location>
</feature>
<name>A0ABX0MQL8_9BURK</name>
<dbReference type="EMBL" id="WHJF01000060">
    <property type="protein sequence ID" value="NHZ64676.1"/>
    <property type="molecule type" value="Genomic_DNA"/>
</dbReference>
<evidence type="ECO:0000256" key="2">
    <source>
        <dbReference type="PROSITE-ProRule" id="PRU00335"/>
    </source>
</evidence>
<organism evidence="4 5">
    <name type="scientific">Massilia genomosp. 1</name>
    <dbReference type="NCBI Taxonomy" id="2609280"/>
    <lineage>
        <taxon>Bacteria</taxon>
        <taxon>Pseudomonadati</taxon>
        <taxon>Pseudomonadota</taxon>
        <taxon>Betaproteobacteria</taxon>
        <taxon>Burkholderiales</taxon>
        <taxon>Oxalobacteraceae</taxon>
        <taxon>Telluria group</taxon>
        <taxon>Massilia</taxon>
    </lineage>
</organism>
<evidence type="ECO:0000313" key="5">
    <source>
        <dbReference type="Proteomes" id="UP000610594"/>
    </source>
</evidence>
<evidence type="ECO:0000313" key="4">
    <source>
        <dbReference type="EMBL" id="NHZ64676.1"/>
    </source>
</evidence>
<dbReference type="SUPFAM" id="SSF46689">
    <property type="entry name" value="Homeodomain-like"/>
    <property type="match status" value="1"/>
</dbReference>
<feature type="domain" description="HTH tetR-type" evidence="3">
    <location>
        <begin position="40"/>
        <end position="89"/>
    </location>
</feature>
<dbReference type="PROSITE" id="PS50977">
    <property type="entry name" value="HTH_TETR_2"/>
    <property type="match status" value="1"/>
</dbReference>
<accession>A0ABX0MQL8</accession>
<comment type="caution">
    <text evidence="4">The sequence shown here is derived from an EMBL/GenBank/DDBJ whole genome shotgun (WGS) entry which is preliminary data.</text>
</comment>
<keyword evidence="5" id="KW-1185">Reference proteome</keyword>
<evidence type="ECO:0000259" key="3">
    <source>
        <dbReference type="PROSITE" id="PS50977"/>
    </source>
</evidence>
<keyword evidence="1 2" id="KW-0238">DNA-binding</keyword>
<reference evidence="4 5" key="1">
    <citation type="submission" date="2019-10" db="EMBL/GenBank/DDBJ databases">
        <title>Taxonomy of Antarctic Massilia spp.: description of Massilia rubra sp. nov., Massilia aquatica sp. nov., Massilia mucilaginosa sp. nov., Massilia frigida sp. nov. isolated from streams, lakes and regoliths.</title>
        <authorList>
            <person name="Holochova P."/>
            <person name="Sedlacek I."/>
            <person name="Kralova S."/>
            <person name="Maslanova I."/>
            <person name="Busse H.-J."/>
            <person name="Stankova E."/>
            <person name="Vrbovska V."/>
            <person name="Kovarovic V."/>
            <person name="Bartak M."/>
            <person name="Svec P."/>
            <person name="Pantucek R."/>
        </authorList>
    </citation>
    <scope>NUCLEOTIDE SEQUENCE [LARGE SCALE GENOMIC DNA]</scope>
    <source>
        <strain evidence="4 5">CCM 8694</strain>
    </source>
</reference>
<proteinExistence type="predicted"/>